<protein>
    <recommendedName>
        <fullName evidence="7">Dihydrolipoamide acetyltransferase component of pyruvate dehydrogenase complex</fullName>
        <ecNumber evidence="7">2.3.1.-</ecNumber>
    </recommendedName>
</protein>
<proteinExistence type="inferred from homology"/>
<dbReference type="SUPFAM" id="SSF51230">
    <property type="entry name" value="Single hybrid motif"/>
    <property type="match status" value="1"/>
</dbReference>
<evidence type="ECO:0000256" key="7">
    <source>
        <dbReference type="RuleBase" id="RU003423"/>
    </source>
</evidence>
<dbReference type="Pfam" id="PF00364">
    <property type="entry name" value="Biotin_lipoyl"/>
    <property type="match status" value="1"/>
</dbReference>
<accession>A0A6B9ZM68</accession>
<keyword evidence="6 7" id="KW-0012">Acyltransferase</keyword>
<keyword evidence="5 7" id="KW-0450">Lipoyl</keyword>
<dbReference type="PROSITE" id="PS00189">
    <property type="entry name" value="LIPOYL"/>
    <property type="match status" value="1"/>
</dbReference>
<dbReference type="GO" id="GO:0031405">
    <property type="term" value="F:lipoic acid binding"/>
    <property type="evidence" value="ECO:0007669"/>
    <property type="project" value="TreeGrafter"/>
</dbReference>
<dbReference type="Proteomes" id="UP000476411">
    <property type="component" value="Chromosome"/>
</dbReference>
<evidence type="ECO:0000256" key="2">
    <source>
        <dbReference type="ARBA" id="ARBA00007317"/>
    </source>
</evidence>
<evidence type="ECO:0000256" key="1">
    <source>
        <dbReference type="ARBA" id="ARBA00001938"/>
    </source>
</evidence>
<dbReference type="CDD" id="cd06849">
    <property type="entry name" value="lipoyl_domain"/>
    <property type="match status" value="1"/>
</dbReference>
<dbReference type="SUPFAM" id="SSF52777">
    <property type="entry name" value="CoA-dependent acyltransferases"/>
    <property type="match status" value="1"/>
</dbReference>
<keyword evidence="4 7" id="KW-0808">Transferase</keyword>
<dbReference type="InterPro" id="IPR023213">
    <property type="entry name" value="CAT-like_dom_sf"/>
</dbReference>
<feature type="region of interest" description="Disordered" evidence="8">
    <location>
        <begin position="181"/>
        <end position="227"/>
    </location>
</feature>
<feature type="domain" description="Lipoyl-binding" evidence="9">
    <location>
        <begin position="3"/>
        <end position="78"/>
    </location>
</feature>
<dbReference type="GO" id="GO:0016407">
    <property type="term" value="F:acetyltransferase activity"/>
    <property type="evidence" value="ECO:0007669"/>
    <property type="project" value="TreeGrafter"/>
</dbReference>
<comment type="subunit">
    <text evidence="3">Forms a 24-polypeptide structural core with octahedral symmetry.</text>
</comment>
<evidence type="ECO:0000256" key="5">
    <source>
        <dbReference type="ARBA" id="ARBA00022823"/>
    </source>
</evidence>
<dbReference type="SUPFAM" id="SSF47005">
    <property type="entry name" value="Peripheral subunit-binding domain of 2-oxo acid dehydrogenase complex"/>
    <property type="match status" value="1"/>
</dbReference>
<dbReference type="AlphaFoldDB" id="A0A6B9ZM68"/>
<dbReference type="InterPro" id="IPR003016">
    <property type="entry name" value="2-oxoA_DH_lipoyl-BS"/>
</dbReference>
<dbReference type="EMBL" id="CP048113">
    <property type="protein sequence ID" value="QHS63086.1"/>
    <property type="molecule type" value="Genomic_DNA"/>
</dbReference>
<evidence type="ECO:0000313" key="12">
    <source>
        <dbReference type="Proteomes" id="UP000476411"/>
    </source>
</evidence>
<dbReference type="PROSITE" id="PS50968">
    <property type="entry name" value="BIOTINYL_LIPOYL"/>
    <property type="match status" value="1"/>
</dbReference>
<dbReference type="EC" id="2.3.1.-" evidence="7"/>
<organism evidence="11 12">
    <name type="scientific">Chitinophaga agri</name>
    <dbReference type="NCBI Taxonomy" id="2703787"/>
    <lineage>
        <taxon>Bacteria</taxon>
        <taxon>Pseudomonadati</taxon>
        <taxon>Bacteroidota</taxon>
        <taxon>Chitinophagia</taxon>
        <taxon>Chitinophagales</taxon>
        <taxon>Chitinophagaceae</taxon>
        <taxon>Chitinophaga</taxon>
    </lineage>
</organism>
<dbReference type="InterPro" id="IPR001078">
    <property type="entry name" value="2-oxoacid_DH_actylTfrase"/>
</dbReference>
<dbReference type="Pfam" id="PF00198">
    <property type="entry name" value="2-oxoacid_dh"/>
    <property type="match status" value="1"/>
</dbReference>
<comment type="similarity">
    <text evidence="2 7">Belongs to the 2-oxoacid dehydrogenase family.</text>
</comment>
<dbReference type="InterPro" id="IPR000089">
    <property type="entry name" value="Biotin_lipoyl"/>
</dbReference>
<dbReference type="Gene3D" id="4.10.320.10">
    <property type="entry name" value="E3-binding domain"/>
    <property type="match status" value="1"/>
</dbReference>
<gene>
    <name evidence="11" type="ORF">GWR21_26915</name>
</gene>
<dbReference type="InterPro" id="IPR036625">
    <property type="entry name" value="E3-bd_dom_sf"/>
</dbReference>
<dbReference type="InterPro" id="IPR050743">
    <property type="entry name" value="2-oxoacid_DH_E2_comp"/>
</dbReference>
<comment type="cofactor">
    <cofactor evidence="1 7">
        <name>(R)-lipoate</name>
        <dbReference type="ChEBI" id="CHEBI:83088"/>
    </cofactor>
</comment>
<dbReference type="Gene3D" id="3.30.559.10">
    <property type="entry name" value="Chloramphenicol acetyltransferase-like domain"/>
    <property type="match status" value="1"/>
</dbReference>
<keyword evidence="12" id="KW-1185">Reference proteome</keyword>
<feature type="domain" description="Peripheral subunit-binding (PSBD)" evidence="10">
    <location>
        <begin position="130"/>
        <end position="170"/>
    </location>
</feature>
<dbReference type="InterPro" id="IPR011053">
    <property type="entry name" value="Single_hybrid_motif"/>
</dbReference>
<dbReference type="RefSeq" id="WP_162334810.1">
    <property type="nucleotide sequence ID" value="NZ_CP048113.1"/>
</dbReference>
<dbReference type="PANTHER" id="PTHR43178:SF5">
    <property type="entry name" value="LIPOAMIDE ACYLTRANSFERASE COMPONENT OF BRANCHED-CHAIN ALPHA-KETO ACID DEHYDROGENASE COMPLEX, MITOCHONDRIAL"/>
    <property type="match status" value="1"/>
</dbReference>
<evidence type="ECO:0000256" key="6">
    <source>
        <dbReference type="ARBA" id="ARBA00023315"/>
    </source>
</evidence>
<reference evidence="11 12" key="1">
    <citation type="submission" date="2020-01" db="EMBL/GenBank/DDBJ databases">
        <title>Complete genome sequence of Chitinophaga sp. H33E-04 isolated from quinoa roots.</title>
        <authorList>
            <person name="Weon H.-Y."/>
            <person name="Lee S.A."/>
        </authorList>
    </citation>
    <scope>NUCLEOTIDE SEQUENCE [LARGE SCALE GENOMIC DNA]</scope>
    <source>
        <strain evidence="11 12">H33E-04</strain>
    </source>
</reference>
<dbReference type="InterPro" id="IPR004167">
    <property type="entry name" value="PSBD"/>
</dbReference>
<sequence length="475" mass="50814">MAIVELVMPKMGESIMEATILRWHKKPGDQVKSDETVLEIATDKVDSEVPSIADGVITEILYAENDVVPVGTVIARINTTADAGFATTAPVAPAVAQTAPAATPVEAPVATPEPASAPYEAQFVTSGARFYSPLVLTIAQQEGISFAELEKIPGTGNEGRVTKKDMLSFLEAKNKGLVPSAAPVPQEAPAAQPVSQPVATATPTAAPTATPAPTNGVSATPAPQPVQATQAPISMGSYTGTFEIIEMDRMRKLIAEHMVRSKHTSPHVTSFAEADVTNMVKWRDQIKKDFEKREGEKITFTPLFIEAVVRCIKKYPLLNSSLDGDKIIMKRDINVGMATALPSGNLIVPVIRNADMLNLVGLTRQVNHLANAARNNRLKPDDTQGGTITLTNVGSFGSLAGTPIINQPQVAILAVGAIKKRPVVIETVHGDTIAIRHMMYLSMSYDHRIIDGALGSTFLSAVAQELENFNPEREY</sequence>
<name>A0A6B9ZM68_9BACT</name>
<dbReference type="Pfam" id="PF02817">
    <property type="entry name" value="E3_binding"/>
    <property type="match status" value="1"/>
</dbReference>
<evidence type="ECO:0000256" key="8">
    <source>
        <dbReference type="SAM" id="MobiDB-lite"/>
    </source>
</evidence>
<dbReference type="PANTHER" id="PTHR43178">
    <property type="entry name" value="DIHYDROLIPOAMIDE ACETYLTRANSFERASE COMPONENT OF PYRUVATE DEHYDROGENASE COMPLEX"/>
    <property type="match status" value="1"/>
</dbReference>
<evidence type="ECO:0000259" key="10">
    <source>
        <dbReference type="PROSITE" id="PS51826"/>
    </source>
</evidence>
<evidence type="ECO:0000313" key="11">
    <source>
        <dbReference type="EMBL" id="QHS63086.1"/>
    </source>
</evidence>
<dbReference type="FunFam" id="3.30.559.10:FF:000007">
    <property type="entry name" value="Dihydrolipoamide acetyltransferase component of pyruvate dehydrogenase complex"/>
    <property type="match status" value="1"/>
</dbReference>
<dbReference type="GO" id="GO:0005737">
    <property type="term" value="C:cytoplasm"/>
    <property type="evidence" value="ECO:0007669"/>
    <property type="project" value="TreeGrafter"/>
</dbReference>
<evidence type="ECO:0000259" key="9">
    <source>
        <dbReference type="PROSITE" id="PS50968"/>
    </source>
</evidence>
<dbReference type="PROSITE" id="PS51826">
    <property type="entry name" value="PSBD"/>
    <property type="match status" value="1"/>
</dbReference>
<evidence type="ECO:0000256" key="3">
    <source>
        <dbReference type="ARBA" id="ARBA00011484"/>
    </source>
</evidence>
<dbReference type="KEGG" id="chih:GWR21_26915"/>
<dbReference type="Gene3D" id="2.40.50.100">
    <property type="match status" value="1"/>
</dbReference>
<evidence type="ECO:0000256" key="4">
    <source>
        <dbReference type="ARBA" id="ARBA00022679"/>
    </source>
</evidence>